<reference evidence="1 2" key="1">
    <citation type="submission" date="2024-12" db="EMBL/GenBank/DDBJ databases">
        <title>Pseudomonas species isolated from Lotus nodules promote plant growth.</title>
        <authorList>
            <person name="Yu Y.-H."/>
            <person name="Kurtenbach J."/>
            <person name="Crosbie D."/>
            <person name="Brachmann A."/>
            <person name="Marin M."/>
        </authorList>
    </citation>
    <scope>NUCLEOTIDE SEQUENCE [LARGE SCALE GENOMIC DNA]</scope>
    <source>
        <strain evidence="1 2">PLb11B</strain>
    </source>
</reference>
<proteinExistence type="predicted"/>
<accession>A0ABW8W1A0</accession>
<evidence type="ECO:0000313" key="1">
    <source>
        <dbReference type="EMBL" id="MFL8999065.1"/>
    </source>
</evidence>
<organism evidence="1 2">
    <name type="scientific">Pseudomonas azerbaijanorientalis</name>
    <dbReference type="NCBI Taxonomy" id="2842350"/>
    <lineage>
        <taxon>Bacteria</taxon>
        <taxon>Pseudomonadati</taxon>
        <taxon>Pseudomonadota</taxon>
        <taxon>Gammaproteobacteria</taxon>
        <taxon>Pseudomonadales</taxon>
        <taxon>Pseudomonadaceae</taxon>
        <taxon>Pseudomonas</taxon>
    </lineage>
</organism>
<sequence length="260" mass="29807">MSIPYEKCLFYEKALEHMERTVNVFASRVSAPKLAPYKNSFVYRYTEKTVHQALVQKLARVVSGLHAARLLLDAGFLQEQAAQQRILDEIFEDISFLSFSVIFGDSTPLHKNYLDWFFQEEFDPNEVVVSSKDRGMVPRQKIRSYLDRSVSGPKGSSKNLDALRTVSKAYSGYVHAASPQIMDMYGGNPPQFQMRGMQGTQRQAEHRADIWNYFYRGIIAFCHTAKAFGDDELFDSIRKFEAEFSQATSSGYQSNDWPEE</sequence>
<comment type="caution">
    <text evidence="1">The sequence shown here is derived from an EMBL/GenBank/DDBJ whole genome shotgun (WGS) entry which is preliminary data.</text>
</comment>
<evidence type="ECO:0000313" key="2">
    <source>
        <dbReference type="Proteomes" id="UP001628646"/>
    </source>
</evidence>
<protein>
    <submittedName>
        <fullName evidence="1">Uncharacterized protein</fullName>
    </submittedName>
</protein>
<dbReference type="Proteomes" id="UP001628646">
    <property type="component" value="Unassembled WGS sequence"/>
</dbReference>
<keyword evidence="2" id="KW-1185">Reference proteome</keyword>
<gene>
    <name evidence="1" type="ORF">ACJ8NA_10415</name>
</gene>
<dbReference type="RefSeq" id="WP_407801378.1">
    <property type="nucleotide sequence ID" value="NZ_JBJNUX010000012.1"/>
</dbReference>
<dbReference type="EMBL" id="JBJNUY010000004">
    <property type="protein sequence ID" value="MFL8999065.1"/>
    <property type="molecule type" value="Genomic_DNA"/>
</dbReference>
<name>A0ABW8W1A0_9PSED</name>